<accession>A0ACC0P434</accession>
<keyword evidence="2" id="KW-1185">Reference proteome</keyword>
<proteinExistence type="predicted"/>
<gene>
    <name evidence="1" type="ORF">RHMOL_Rhmol04G0202300</name>
</gene>
<dbReference type="EMBL" id="CM046391">
    <property type="protein sequence ID" value="KAI8559794.1"/>
    <property type="molecule type" value="Genomic_DNA"/>
</dbReference>
<evidence type="ECO:0000313" key="2">
    <source>
        <dbReference type="Proteomes" id="UP001062846"/>
    </source>
</evidence>
<comment type="caution">
    <text evidence="1">The sequence shown here is derived from an EMBL/GenBank/DDBJ whole genome shotgun (WGS) entry which is preliminary data.</text>
</comment>
<sequence>MAPWGEDEATSRAEGMISLEERAMEAHGGSVLDGAGEETEASPVRKPLADLGKAPIVAEEPVEEQETSAMFVGSGKGCKVIVAYTFR</sequence>
<name>A0ACC0P434_RHOML</name>
<organism evidence="1 2">
    <name type="scientific">Rhododendron molle</name>
    <name type="common">Chinese azalea</name>
    <name type="synonym">Azalea mollis</name>
    <dbReference type="NCBI Taxonomy" id="49168"/>
    <lineage>
        <taxon>Eukaryota</taxon>
        <taxon>Viridiplantae</taxon>
        <taxon>Streptophyta</taxon>
        <taxon>Embryophyta</taxon>
        <taxon>Tracheophyta</taxon>
        <taxon>Spermatophyta</taxon>
        <taxon>Magnoliopsida</taxon>
        <taxon>eudicotyledons</taxon>
        <taxon>Gunneridae</taxon>
        <taxon>Pentapetalae</taxon>
        <taxon>asterids</taxon>
        <taxon>Ericales</taxon>
        <taxon>Ericaceae</taxon>
        <taxon>Ericoideae</taxon>
        <taxon>Rhodoreae</taxon>
        <taxon>Rhododendron</taxon>
    </lineage>
</organism>
<protein>
    <submittedName>
        <fullName evidence="1">Uncharacterized protein</fullName>
    </submittedName>
</protein>
<dbReference type="Proteomes" id="UP001062846">
    <property type="component" value="Chromosome 4"/>
</dbReference>
<reference evidence="1" key="1">
    <citation type="submission" date="2022-02" db="EMBL/GenBank/DDBJ databases">
        <title>Plant Genome Project.</title>
        <authorList>
            <person name="Zhang R.-G."/>
        </authorList>
    </citation>
    <scope>NUCLEOTIDE SEQUENCE</scope>
    <source>
        <strain evidence="1">AT1</strain>
    </source>
</reference>
<evidence type="ECO:0000313" key="1">
    <source>
        <dbReference type="EMBL" id="KAI8559794.1"/>
    </source>
</evidence>